<sequence length="350" mass="38942">MHHSCNRHSNKGNNVFFASTFLIFFRLLIFFVGAIVAVISIYTAVISIKVLVVNYNSRLATSGIMYGSMLSDDSSQHSDPGLLNDCITNGVVNHEKPQNPVSKEFAQGYPFDEEWHGYINNNDRVLLKMDTLYVYISEDTKAMQKIVLQPQKPVPILNHKDIRLWACQSKLTRKSDVYSFGVVLLEVLSGRPAVDESLDEDQWGLAPWAQDRILEGKLNRTIDTRLTGKISSKCLKTFADIACRCLHDIPNLSEKIRQEISLIRVDSLASFSCHCLLWILQAIGCKCKDSTPDADELGLTPKKPETPSGSLVNCDLVSNPKTEINGLNPTPDANELELTSKKPETPCGSA</sequence>
<proteinExistence type="predicted"/>
<dbReference type="InterPro" id="IPR011009">
    <property type="entry name" value="Kinase-like_dom_sf"/>
</dbReference>
<dbReference type="Gene3D" id="1.10.510.10">
    <property type="entry name" value="Transferase(Phosphotransferase) domain 1"/>
    <property type="match status" value="1"/>
</dbReference>
<feature type="transmembrane region" description="Helical" evidence="2">
    <location>
        <begin position="21"/>
        <end position="45"/>
    </location>
</feature>
<keyword evidence="4" id="KW-1185">Reference proteome</keyword>
<keyword evidence="2" id="KW-0472">Membrane</keyword>
<accession>A0ABQ5IQS8</accession>
<feature type="region of interest" description="Disordered" evidence="1">
    <location>
        <begin position="318"/>
        <end position="350"/>
    </location>
</feature>
<feature type="compositionally biased region" description="Polar residues" evidence="1">
    <location>
        <begin position="319"/>
        <end position="328"/>
    </location>
</feature>
<evidence type="ECO:0000256" key="1">
    <source>
        <dbReference type="SAM" id="MobiDB-lite"/>
    </source>
</evidence>
<comment type="caution">
    <text evidence="3">The sequence shown here is derived from an EMBL/GenBank/DDBJ whole genome shotgun (WGS) entry which is preliminary data.</text>
</comment>
<evidence type="ECO:0000313" key="3">
    <source>
        <dbReference type="EMBL" id="GJU01633.1"/>
    </source>
</evidence>
<keyword evidence="2" id="KW-0812">Transmembrane</keyword>
<dbReference type="PANTHER" id="PTHR27003">
    <property type="entry name" value="OS07G0166700 PROTEIN"/>
    <property type="match status" value="1"/>
</dbReference>
<reference evidence="3" key="2">
    <citation type="submission" date="2022-01" db="EMBL/GenBank/DDBJ databases">
        <authorList>
            <person name="Yamashiro T."/>
            <person name="Shiraishi A."/>
            <person name="Satake H."/>
            <person name="Nakayama K."/>
        </authorList>
    </citation>
    <scope>NUCLEOTIDE SEQUENCE</scope>
</reference>
<evidence type="ECO:0000256" key="2">
    <source>
        <dbReference type="SAM" id="Phobius"/>
    </source>
</evidence>
<protein>
    <submittedName>
        <fullName evidence="3">Concanavalin A-like lectin/glucanase</fullName>
    </submittedName>
</protein>
<name>A0ABQ5IQS8_9ASTR</name>
<keyword evidence="2" id="KW-1133">Transmembrane helix</keyword>
<evidence type="ECO:0000313" key="4">
    <source>
        <dbReference type="Proteomes" id="UP001151760"/>
    </source>
</evidence>
<gene>
    <name evidence="3" type="ORF">Tco_1111971</name>
</gene>
<dbReference type="SUPFAM" id="SSF56112">
    <property type="entry name" value="Protein kinase-like (PK-like)"/>
    <property type="match status" value="1"/>
</dbReference>
<dbReference type="PANTHER" id="PTHR27003:SF467">
    <property type="entry name" value="PROTEIN KINASE DOMAIN-CONTAINING PROTEIN"/>
    <property type="match status" value="1"/>
</dbReference>
<reference evidence="3" key="1">
    <citation type="journal article" date="2022" name="Int. J. Mol. Sci.">
        <title>Draft Genome of Tanacetum Coccineum: Genomic Comparison of Closely Related Tanacetum-Family Plants.</title>
        <authorList>
            <person name="Yamashiro T."/>
            <person name="Shiraishi A."/>
            <person name="Nakayama K."/>
            <person name="Satake H."/>
        </authorList>
    </citation>
    <scope>NUCLEOTIDE SEQUENCE</scope>
</reference>
<dbReference type="InterPro" id="IPR045272">
    <property type="entry name" value="ANXUR1/2-like"/>
</dbReference>
<organism evidence="3 4">
    <name type="scientific">Tanacetum coccineum</name>
    <dbReference type="NCBI Taxonomy" id="301880"/>
    <lineage>
        <taxon>Eukaryota</taxon>
        <taxon>Viridiplantae</taxon>
        <taxon>Streptophyta</taxon>
        <taxon>Embryophyta</taxon>
        <taxon>Tracheophyta</taxon>
        <taxon>Spermatophyta</taxon>
        <taxon>Magnoliopsida</taxon>
        <taxon>eudicotyledons</taxon>
        <taxon>Gunneridae</taxon>
        <taxon>Pentapetalae</taxon>
        <taxon>asterids</taxon>
        <taxon>campanulids</taxon>
        <taxon>Asterales</taxon>
        <taxon>Asteraceae</taxon>
        <taxon>Asteroideae</taxon>
        <taxon>Anthemideae</taxon>
        <taxon>Anthemidinae</taxon>
        <taxon>Tanacetum</taxon>
    </lineage>
</organism>
<dbReference type="EMBL" id="BQNB010020983">
    <property type="protein sequence ID" value="GJU01633.1"/>
    <property type="molecule type" value="Genomic_DNA"/>
</dbReference>
<dbReference type="Proteomes" id="UP001151760">
    <property type="component" value="Unassembled WGS sequence"/>
</dbReference>